<evidence type="ECO:0008006" key="10">
    <source>
        <dbReference type="Google" id="ProtNLM"/>
    </source>
</evidence>
<evidence type="ECO:0000256" key="3">
    <source>
        <dbReference type="ARBA" id="ARBA00022989"/>
    </source>
</evidence>
<evidence type="ECO:0000256" key="7">
    <source>
        <dbReference type="SAM" id="Phobius"/>
    </source>
</evidence>
<feature type="transmembrane region" description="Helical" evidence="7">
    <location>
        <begin position="79"/>
        <end position="100"/>
    </location>
</feature>
<dbReference type="EMBL" id="MCGR01000050">
    <property type="protein sequence ID" value="ORY72733.1"/>
    <property type="molecule type" value="Genomic_DNA"/>
</dbReference>
<evidence type="ECO:0000256" key="2">
    <source>
        <dbReference type="ARBA" id="ARBA00022692"/>
    </source>
</evidence>
<name>A0A1Y2EMF2_9BASI</name>
<keyword evidence="2 7" id="KW-0812">Transmembrane</keyword>
<keyword evidence="5 7" id="KW-0472">Membrane</keyword>
<accession>A0A1Y2EMF2</accession>
<evidence type="ECO:0000313" key="8">
    <source>
        <dbReference type="EMBL" id="ORY72733.1"/>
    </source>
</evidence>
<comment type="caution">
    <text evidence="8">The sequence shown here is derived from an EMBL/GenBank/DDBJ whole genome shotgun (WGS) entry which is preliminary data.</text>
</comment>
<sequence length="334" mass="36483">MEKYSNWRDPATGVAPFLVPLPPSTDSLPPIVQFIALPLAWSLGAIRTGLVLLCLLLQAVLVEGLLAVCLVIPPLHVLLSRALTAILARVVLFLLGFVWIQVETVSLRRTARSPPALPFAPEQGDVLIANSSSYIDVLYLAFRYNPTFLLPVSSTGSSSPAKITSWRRVGLLSALLSSGALPERSERGESFAEAVRKARGPVVVFPECTTSNNRAILRFAELLAPATGTKATALKTFILSFKYPLPTRLTPSSTYPIPSSLLSHIFSLTTSPSPLSLTIRRLHPSESPKLSTSLKKEEWEAVAESLAATGRWKRCNGLGWERKEGFLEFRKKRA</sequence>
<organism evidence="8 9">
    <name type="scientific">Leucosporidium creatinivorum</name>
    <dbReference type="NCBI Taxonomy" id="106004"/>
    <lineage>
        <taxon>Eukaryota</taxon>
        <taxon>Fungi</taxon>
        <taxon>Dikarya</taxon>
        <taxon>Basidiomycota</taxon>
        <taxon>Pucciniomycotina</taxon>
        <taxon>Microbotryomycetes</taxon>
        <taxon>Leucosporidiales</taxon>
        <taxon>Leucosporidium</taxon>
    </lineage>
</organism>
<evidence type="ECO:0000256" key="5">
    <source>
        <dbReference type="ARBA" id="ARBA00023136"/>
    </source>
</evidence>
<keyword evidence="4" id="KW-0443">Lipid metabolism</keyword>
<dbReference type="OrthoDB" id="272512at2759"/>
<dbReference type="Proteomes" id="UP000193467">
    <property type="component" value="Unassembled WGS sequence"/>
</dbReference>
<dbReference type="PANTHER" id="PTHR23063:SF60">
    <property type="entry name" value="LYSOPHOSPHATIDIC ACID:OLEOYL-COA ACYLTRANSFERASE 1"/>
    <property type="match status" value="1"/>
</dbReference>
<feature type="transmembrane region" description="Helical" evidence="7">
    <location>
        <begin position="50"/>
        <end position="73"/>
    </location>
</feature>
<proteinExistence type="predicted"/>
<dbReference type="GO" id="GO:0016746">
    <property type="term" value="F:acyltransferase activity"/>
    <property type="evidence" value="ECO:0007669"/>
    <property type="project" value="UniProtKB-KW"/>
</dbReference>
<dbReference type="AlphaFoldDB" id="A0A1Y2EMF2"/>
<dbReference type="PANTHER" id="PTHR23063">
    <property type="entry name" value="PHOSPHOLIPID ACYLTRANSFERASE"/>
    <property type="match status" value="1"/>
</dbReference>
<evidence type="ECO:0000256" key="4">
    <source>
        <dbReference type="ARBA" id="ARBA00023098"/>
    </source>
</evidence>
<keyword evidence="9" id="KW-1185">Reference proteome</keyword>
<evidence type="ECO:0000256" key="6">
    <source>
        <dbReference type="ARBA" id="ARBA00023315"/>
    </source>
</evidence>
<gene>
    <name evidence="8" type="ORF">BCR35DRAFT_333910</name>
</gene>
<keyword evidence="6" id="KW-0012">Acyltransferase</keyword>
<evidence type="ECO:0000313" key="9">
    <source>
        <dbReference type="Proteomes" id="UP000193467"/>
    </source>
</evidence>
<dbReference type="GO" id="GO:0006629">
    <property type="term" value="P:lipid metabolic process"/>
    <property type="evidence" value="ECO:0007669"/>
    <property type="project" value="UniProtKB-KW"/>
</dbReference>
<protein>
    <recommendedName>
        <fullName evidence="10">Phospholipid/glycerol acyltransferase domain-containing protein</fullName>
    </recommendedName>
</protein>
<keyword evidence="1" id="KW-0808">Transferase</keyword>
<evidence type="ECO:0000256" key="1">
    <source>
        <dbReference type="ARBA" id="ARBA00022679"/>
    </source>
</evidence>
<keyword evidence="3 7" id="KW-1133">Transmembrane helix</keyword>
<dbReference type="FunCoup" id="A0A1Y2EMF2">
    <property type="interactions" value="44"/>
</dbReference>
<dbReference type="STRING" id="106004.A0A1Y2EMF2"/>
<reference evidence="8 9" key="1">
    <citation type="submission" date="2016-07" db="EMBL/GenBank/DDBJ databases">
        <title>Pervasive Adenine N6-methylation of Active Genes in Fungi.</title>
        <authorList>
            <consortium name="DOE Joint Genome Institute"/>
            <person name="Mondo S.J."/>
            <person name="Dannebaum R.O."/>
            <person name="Kuo R.C."/>
            <person name="Labutti K."/>
            <person name="Haridas S."/>
            <person name="Kuo A."/>
            <person name="Salamov A."/>
            <person name="Ahrendt S.R."/>
            <person name="Lipzen A."/>
            <person name="Sullivan W."/>
            <person name="Andreopoulos W.B."/>
            <person name="Clum A."/>
            <person name="Lindquist E."/>
            <person name="Daum C."/>
            <person name="Ramamoorthy G.K."/>
            <person name="Gryganskyi A."/>
            <person name="Culley D."/>
            <person name="Magnuson J.K."/>
            <person name="James T.Y."/>
            <person name="O'Malley M.A."/>
            <person name="Stajich J.E."/>
            <person name="Spatafora J.W."/>
            <person name="Visel A."/>
            <person name="Grigoriev I.V."/>
        </authorList>
    </citation>
    <scope>NUCLEOTIDE SEQUENCE [LARGE SCALE GENOMIC DNA]</scope>
    <source>
        <strain evidence="8 9">62-1032</strain>
    </source>
</reference>
<dbReference type="InParanoid" id="A0A1Y2EMF2"/>